<organism evidence="3">
    <name type="scientific">Solanum lycopersicum</name>
    <name type="common">Tomato</name>
    <name type="synonym">Lycopersicon esculentum</name>
    <dbReference type="NCBI Taxonomy" id="4081"/>
    <lineage>
        <taxon>Eukaryota</taxon>
        <taxon>Viridiplantae</taxon>
        <taxon>Streptophyta</taxon>
        <taxon>Embryophyta</taxon>
        <taxon>Tracheophyta</taxon>
        <taxon>Spermatophyta</taxon>
        <taxon>Magnoliopsida</taxon>
        <taxon>eudicotyledons</taxon>
        <taxon>Gunneridae</taxon>
        <taxon>Pentapetalae</taxon>
        <taxon>asterids</taxon>
        <taxon>lamiids</taxon>
        <taxon>Solanales</taxon>
        <taxon>Solanaceae</taxon>
        <taxon>Solanoideae</taxon>
        <taxon>Solaneae</taxon>
        <taxon>Solanum</taxon>
        <taxon>Solanum subgen. Lycopersicon</taxon>
    </lineage>
</organism>
<dbReference type="OMA" id="TYRINTR"/>
<reference evidence="3" key="2">
    <citation type="submission" date="2019-01" db="UniProtKB">
        <authorList>
            <consortium name="EnsemblPlants"/>
        </authorList>
    </citation>
    <scope>IDENTIFICATION</scope>
    <source>
        <strain evidence="3">cv. Heinz 1706</strain>
    </source>
</reference>
<dbReference type="PaxDb" id="4081-Solyc06g048990.1.1"/>
<dbReference type="Gramene" id="Solyc06g048990.1.1">
    <property type="protein sequence ID" value="Solyc06g048990.1.1.1"/>
    <property type="gene ID" value="Solyc06g048990.1"/>
</dbReference>
<evidence type="ECO:0000259" key="2">
    <source>
        <dbReference type="Pfam" id="PF05695"/>
    </source>
</evidence>
<name>A0A3Q7GV65_SOLLC</name>
<evidence type="ECO:0000313" key="4">
    <source>
        <dbReference type="Proteomes" id="UP000004994"/>
    </source>
</evidence>
<feature type="domain" description="Ycf2 N-terminal" evidence="2">
    <location>
        <begin position="3"/>
        <end position="80"/>
    </location>
</feature>
<dbReference type="EnsemblPlants" id="Solyc06g048990.1.1">
    <property type="protein sequence ID" value="Solyc06g048990.1.1.1"/>
    <property type="gene ID" value="Solyc06g048990.1"/>
</dbReference>
<keyword evidence="1" id="KW-1133">Transmembrane helix</keyword>
<dbReference type="Pfam" id="PF05695">
    <property type="entry name" value="Ycf2"/>
    <property type="match status" value="1"/>
</dbReference>
<keyword evidence="1" id="KW-0812">Transmembrane</keyword>
<proteinExistence type="predicted"/>
<reference evidence="3" key="1">
    <citation type="journal article" date="2012" name="Nature">
        <title>The tomato genome sequence provides insights into fleshy fruit evolution.</title>
        <authorList>
            <consortium name="Tomato Genome Consortium"/>
        </authorList>
    </citation>
    <scope>NUCLEOTIDE SEQUENCE [LARGE SCALE GENOMIC DNA]</scope>
    <source>
        <strain evidence="3">cv. Heinz 1706</strain>
    </source>
</reference>
<accession>A0A3Q7GV65</accession>
<feature type="transmembrane region" description="Helical" evidence="1">
    <location>
        <begin position="45"/>
        <end position="63"/>
    </location>
</feature>
<keyword evidence="1" id="KW-0472">Membrane</keyword>
<dbReference type="AlphaFoldDB" id="A0A3Q7GV65"/>
<dbReference type="InterPro" id="IPR056777">
    <property type="entry name" value="Ycf2_N"/>
</dbReference>
<dbReference type="Proteomes" id="UP000004994">
    <property type="component" value="Chromosome 6"/>
</dbReference>
<keyword evidence="4" id="KW-1185">Reference proteome</keyword>
<evidence type="ECO:0000256" key="1">
    <source>
        <dbReference type="SAM" id="Phobius"/>
    </source>
</evidence>
<dbReference type="InParanoid" id="A0A3Q7GV65"/>
<evidence type="ECO:0000313" key="3">
    <source>
        <dbReference type="EnsemblPlants" id="Solyc06g048990.1.1.1"/>
    </source>
</evidence>
<protein>
    <recommendedName>
        <fullName evidence="2">Ycf2 N-terminal domain-containing protein</fullName>
    </recommendedName>
</protein>
<sequence>MDQFNIVGSFILICFHRELFIKLIDPQLWSILLSRNSKCSTSNQFFMIKGVILFVVAVLTYRINTRNMIERENLYLIGFLLYL</sequence>